<accession>V6LBV1</accession>
<dbReference type="Proteomes" id="UP000018208">
    <property type="component" value="Unassembled WGS sequence"/>
</dbReference>
<name>V6LBV1_9EUKA</name>
<sequence>MNVCQCRQSCMLTWCASSCNQRPETLNSYRFHQILKFLYSQDFPSLLLGPTWLSVFNYNKVKVRHGFTWIKNLASGVVFLWIALRCKIG</sequence>
<proteinExistence type="predicted"/>
<reference evidence="1 2" key="1">
    <citation type="journal article" date="2014" name="PLoS Genet.">
        <title>The Genome of Spironucleus salmonicida Highlights a Fish Pathogen Adapted to Fluctuating Environments.</title>
        <authorList>
            <person name="Xu F."/>
            <person name="Jerlstrom-Hultqvist J."/>
            <person name="Einarsson E."/>
            <person name="Astvaldsson A."/>
            <person name="Svard S.G."/>
            <person name="Andersson J.O."/>
        </authorList>
    </citation>
    <scope>NUCLEOTIDE SEQUENCE</scope>
    <source>
        <strain evidence="2">ATCC 50377</strain>
    </source>
</reference>
<organism evidence="1">
    <name type="scientific">Spironucleus salmonicida</name>
    <dbReference type="NCBI Taxonomy" id="348837"/>
    <lineage>
        <taxon>Eukaryota</taxon>
        <taxon>Metamonada</taxon>
        <taxon>Diplomonadida</taxon>
        <taxon>Hexamitidae</taxon>
        <taxon>Hexamitinae</taxon>
        <taxon>Spironucleus</taxon>
    </lineage>
</organism>
<evidence type="ECO:0000313" key="1">
    <source>
        <dbReference type="EMBL" id="EST41927.1"/>
    </source>
</evidence>
<dbReference type="VEuPathDB" id="GiardiaDB:SS50377_22581"/>
<dbReference type="EMBL" id="AUWU02000003">
    <property type="protein sequence ID" value="KAH0574964.1"/>
    <property type="molecule type" value="Genomic_DNA"/>
</dbReference>
<evidence type="ECO:0000313" key="2">
    <source>
        <dbReference type="EMBL" id="KAH0574964.1"/>
    </source>
</evidence>
<reference evidence="2" key="2">
    <citation type="submission" date="2020-12" db="EMBL/GenBank/DDBJ databases">
        <title>New Spironucleus salmonicida genome in near-complete chromosomes.</title>
        <authorList>
            <person name="Xu F."/>
            <person name="Kurt Z."/>
            <person name="Jimenez-Gonzalez A."/>
            <person name="Astvaldsson A."/>
            <person name="Andersson J.O."/>
            <person name="Svard S.G."/>
        </authorList>
    </citation>
    <scope>NUCLEOTIDE SEQUENCE</scope>
    <source>
        <strain evidence="2">ATCC 50377</strain>
    </source>
</reference>
<evidence type="ECO:0000313" key="3">
    <source>
        <dbReference type="Proteomes" id="UP000018208"/>
    </source>
</evidence>
<gene>
    <name evidence="1" type="ORF">SS50377_18231</name>
    <name evidence="2" type="ORF">SS50377_22581</name>
</gene>
<protein>
    <submittedName>
        <fullName evidence="1">Uncharacterized protein</fullName>
    </submittedName>
</protein>
<keyword evidence="3" id="KW-1185">Reference proteome</keyword>
<dbReference type="EMBL" id="KI546166">
    <property type="protein sequence ID" value="EST41927.1"/>
    <property type="molecule type" value="Genomic_DNA"/>
</dbReference>
<dbReference type="AlphaFoldDB" id="V6LBV1"/>